<keyword evidence="6 8" id="KW-1133">Transmembrane helix</keyword>
<dbReference type="AlphaFoldDB" id="A0A7T7XKN1"/>
<keyword evidence="5" id="KW-0133">Cell shape</keyword>
<dbReference type="Proteomes" id="UP000595917">
    <property type="component" value="Chromosome"/>
</dbReference>
<dbReference type="GO" id="GO:0008360">
    <property type="term" value="P:regulation of cell shape"/>
    <property type="evidence" value="ECO:0007669"/>
    <property type="project" value="UniProtKB-KW"/>
</dbReference>
<organism evidence="9 10">
    <name type="scientific">Breznakiella homolactica</name>
    <dbReference type="NCBI Taxonomy" id="2798577"/>
    <lineage>
        <taxon>Bacteria</taxon>
        <taxon>Pseudomonadati</taxon>
        <taxon>Spirochaetota</taxon>
        <taxon>Spirochaetia</taxon>
        <taxon>Spirochaetales</taxon>
        <taxon>Breznakiellaceae</taxon>
        <taxon>Breznakiella</taxon>
    </lineage>
</organism>
<feature type="transmembrane region" description="Helical" evidence="8">
    <location>
        <begin position="136"/>
        <end position="157"/>
    </location>
</feature>
<evidence type="ECO:0000256" key="6">
    <source>
        <dbReference type="ARBA" id="ARBA00022989"/>
    </source>
</evidence>
<dbReference type="KEGG" id="bhc:JFL75_14610"/>
<evidence type="ECO:0000256" key="3">
    <source>
        <dbReference type="ARBA" id="ARBA00022475"/>
    </source>
</evidence>
<evidence type="ECO:0000313" key="9">
    <source>
        <dbReference type="EMBL" id="QQO08159.1"/>
    </source>
</evidence>
<evidence type="ECO:0000256" key="8">
    <source>
        <dbReference type="SAM" id="Phobius"/>
    </source>
</evidence>
<name>A0A7T7XKN1_9SPIR</name>
<evidence type="ECO:0000256" key="5">
    <source>
        <dbReference type="ARBA" id="ARBA00022960"/>
    </source>
</evidence>
<protein>
    <submittedName>
        <fullName evidence="9">Rod shape-determining protein MreD</fullName>
    </submittedName>
</protein>
<dbReference type="GO" id="GO:0005886">
    <property type="term" value="C:plasma membrane"/>
    <property type="evidence" value="ECO:0007669"/>
    <property type="project" value="UniProtKB-SubCell"/>
</dbReference>
<comment type="subcellular location">
    <subcellularLocation>
        <location evidence="1">Cell membrane</location>
        <topology evidence="1">Multi-pass membrane protein</topology>
    </subcellularLocation>
</comment>
<dbReference type="PIRSF" id="PIRSF037497">
    <property type="entry name" value="MreD_Clostridium/Treponema_prd"/>
    <property type="match status" value="1"/>
</dbReference>
<feature type="transmembrane region" description="Helical" evidence="8">
    <location>
        <begin position="54"/>
        <end position="77"/>
    </location>
</feature>
<dbReference type="RefSeq" id="WP_215625465.1">
    <property type="nucleotide sequence ID" value="NZ_CP067089.2"/>
</dbReference>
<evidence type="ECO:0000256" key="4">
    <source>
        <dbReference type="ARBA" id="ARBA00022692"/>
    </source>
</evidence>
<reference evidence="9" key="1">
    <citation type="submission" date="2021-01" db="EMBL/GenBank/DDBJ databases">
        <title>Description of Breznakiella homolactica.</title>
        <authorList>
            <person name="Song Y."/>
            <person name="Brune A."/>
        </authorList>
    </citation>
    <scope>NUCLEOTIDE SEQUENCE</scope>
    <source>
        <strain evidence="9">RmG30</strain>
    </source>
</reference>
<sequence>MAKNVVWATVFIVIAAILQSTILSRIAIFNAVPDLALCILVFTAYVNGTMTGQLTGFFSGILLDFLSAAPLGLNAFIRTITGALTGMFKGTFFLDALFLPMGLCAAATIFKALMIFILHLLFAGAIPSYSITGPTFWIELLLNTVLSIPLFALLKLFRPILVEGRET</sequence>
<feature type="transmembrane region" description="Helical" evidence="8">
    <location>
        <begin position="6"/>
        <end position="24"/>
    </location>
</feature>
<dbReference type="InterPro" id="IPR007227">
    <property type="entry name" value="Cell_shape_determining_MreD"/>
</dbReference>
<feature type="transmembrane region" description="Helical" evidence="8">
    <location>
        <begin position="97"/>
        <end position="124"/>
    </location>
</feature>
<keyword evidence="4 8" id="KW-0812">Transmembrane</keyword>
<evidence type="ECO:0000256" key="1">
    <source>
        <dbReference type="ARBA" id="ARBA00004651"/>
    </source>
</evidence>
<dbReference type="InterPro" id="IPR017225">
    <property type="entry name" value="Cell_shape_determin_MreD_prd"/>
</dbReference>
<dbReference type="NCBIfam" id="TIGR03426">
    <property type="entry name" value="shape_MreD"/>
    <property type="match status" value="1"/>
</dbReference>
<dbReference type="Pfam" id="PF04093">
    <property type="entry name" value="MreD"/>
    <property type="match status" value="1"/>
</dbReference>
<comment type="similarity">
    <text evidence="2">Belongs to the MreD family.</text>
</comment>
<accession>A0A7T7XKN1</accession>
<keyword evidence="10" id="KW-1185">Reference proteome</keyword>
<evidence type="ECO:0000313" key="10">
    <source>
        <dbReference type="Proteomes" id="UP000595917"/>
    </source>
</evidence>
<keyword evidence="3" id="KW-1003">Cell membrane</keyword>
<dbReference type="EMBL" id="CP067089">
    <property type="protein sequence ID" value="QQO08159.1"/>
    <property type="molecule type" value="Genomic_DNA"/>
</dbReference>
<gene>
    <name evidence="9" type="primary">mreD</name>
    <name evidence="9" type="ORF">JFL75_14610</name>
</gene>
<evidence type="ECO:0000256" key="7">
    <source>
        <dbReference type="ARBA" id="ARBA00023136"/>
    </source>
</evidence>
<evidence type="ECO:0000256" key="2">
    <source>
        <dbReference type="ARBA" id="ARBA00007776"/>
    </source>
</evidence>
<keyword evidence="7 8" id="KW-0472">Membrane</keyword>
<proteinExistence type="inferred from homology"/>